<feature type="transmembrane region" description="Helical" evidence="1">
    <location>
        <begin position="208"/>
        <end position="230"/>
    </location>
</feature>
<accession>A0A1T4XAU1</accession>
<keyword evidence="1" id="KW-0472">Membrane</keyword>
<keyword evidence="1" id="KW-1133">Transmembrane helix</keyword>
<dbReference type="GeneID" id="93338051"/>
<keyword evidence="3" id="KW-1185">Reference proteome</keyword>
<proteinExistence type="predicted"/>
<keyword evidence="1" id="KW-0812">Transmembrane</keyword>
<dbReference type="RefSeq" id="WP_078784517.1">
    <property type="nucleotide sequence ID" value="NZ_CAKVQS010000019.1"/>
</dbReference>
<protein>
    <submittedName>
        <fullName evidence="2">Uncharacterized conserved protein YqhQ</fullName>
    </submittedName>
</protein>
<dbReference type="InterPro" id="IPR010787">
    <property type="entry name" value="DUF1385"/>
</dbReference>
<evidence type="ECO:0000313" key="3">
    <source>
        <dbReference type="Proteomes" id="UP000190286"/>
    </source>
</evidence>
<dbReference type="OrthoDB" id="9784805at2"/>
<dbReference type="PANTHER" id="PTHR42867:SF1">
    <property type="entry name" value="MEMBRANE PROTEIN-RELATED"/>
    <property type="match status" value="1"/>
</dbReference>
<dbReference type="STRING" id="745368.SAMN02745178_01587"/>
<sequence>MSKEFRTSVGGQALMEGIMMRGPEKICCAVRKPDGTIDLTYDTVTVHWYNRVPLVRGVCNMAENLYKGYRYLMHAADIAMEGEAEPAESKLDKWFEEHATPAVQNVLMTCAAFVGVVLALFLFTFLPTFLTGLVMKVVPLGRWPRVILEGALKMAIFLGYMFLCTRFKDLHRVFEYHGAEHKTIACYEAGLPLTVENIRRQSRFHPRCGTSFMILVIIISIFLYAVLPWTSTGMRIVYKLCMFPLLVGISYEILKWAGRSDSVLSKIVSQPGLWMQRLTTFEPDDSMIEVAIAAVTPVLPEKQEEARW</sequence>
<dbReference type="Pfam" id="PF07136">
    <property type="entry name" value="DUF1385"/>
    <property type="match status" value="1"/>
</dbReference>
<reference evidence="2 3" key="1">
    <citation type="submission" date="2017-02" db="EMBL/GenBank/DDBJ databases">
        <authorList>
            <person name="Peterson S.W."/>
        </authorList>
    </citation>
    <scope>NUCLEOTIDE SEQUENCE [LARGE SCALE GENOMIC DNA]</scope>
    <source>
        <strain evidence="2 3">ATCC 27749</strain>
    </source>
</reference>
<gene>
    <name evidence="2" type="ORF">SAMN02745178_01587</name>
</gene>
<dbReference type="EMBL" id="FUYF01000007">
    <property type="protein sequence ID" value="SKA86011.1"/>
    <property type="molecule type" value="Genomic_DNA"/>
</dbReference>
<dbReference type="PANTHER" id="PTHR42867">
    <property type="entry name" value="MEMBRANE PROTEIN-RELATED"/>
    <property type="match status" value="1"/>
</dbReference>
<name>A0A1T4XAU1_9FIRM</name>
<evidence type="ECO:0000256" key="1">
    <source>
        <dbReference type="SAM" id="Phobius"/>
    </source>
</evidence>
<organism evidence="2 3">
    <name type="scientific">Gemmiger formicilis</name>
    <dbReference type="NCBI Taxonomy" id="745368"/>
    <lineage>
        <taxon>Bacteria</taxon>
        <taxon>Bacillati</taxon>
        <taxon>Bacillota</taxon>
        <taxon>Clostridia</taxon>
        <taxon>Eubacteriales</taxon>
        <taxon>Gemmiger</taxon>
    </lineage>
</organism>
<feature type="transmembrane region" description="Helical" evidence="1">
    <location>
        <begin position="106"/>
        <end position="126"/>
    </location>
</feature>
<dbReference type="AlphaFoldDB" id="A0A1T4XAU1"/>
<evidence type="ECO:0000313" key="2">
    <source>
        <dbReference type="EMBL" id="SKA86011.1"/>
    </source>
</evidence>
<feature type="transmembrane region" description="Helical" evidence="1">
    <location>
        <begin position="146"/>
        <end position="163"/>
    </location>
</feature>
<dbReference type="Proteomes" id="UP000190286">
    <property type="component" value="Unassembled WGS sequence"/>
</dbReference>